<dbReference type="SUPFAM" id="SSF55347">
    <property type="entry name" value="Glyceraldehyde-3-phosphate dehydrogenase-like, C-terminal domain"/>
    <property type="match status" value="1"/>
</dbReference>
<dbReference type="Proteomes" id="UP000450917">
    <property type="component" value="Unassembled WGS sequence"/>
</dbReference>
<gene>
    <name evidence="5" type="ORF">GNP93_01185</name>
</gene>
<dbReference type="Pfam" id="PF01408">
    <property type="entry name" value="GFO_IDH_MocA"/>
    <property type="match status" value="1"/>
</dbReference>
<dbReference type="InterPro" id="IPR050984">
    <property type="entry name" value="Gfo/Idh/MocA_domain"/>
</dbReference>
<dbReference type="InterPro" id="IPR055170">
    <property type="entry name" value="GFO_IDH_MocA-like_dom"/>
</dbReference>
<organism evidence="5 6">
    <name type="scientific">Paenibacillus validus</name>
    <dbReference type="NCBI Taxonomy" id="44253"/>
    <lineage>
        <taxon>Bacteria</taxon>
        <taxon>Bacillati</taxon>
        <taxon>Bacillota</taxon>
        <taxon>Bacilli</taxon>
        <taxon>Bacillales</taxon>
        <taxon>Paenibacillaceae</taxon>
        <taxon>Paenibacillus</taxon>
    </lineage>
</organism>
<dbReference type="GO" id="GO:0016491">
    <property type="term" value="F:oxidoreductase activity"/>
    <property type="evidence" value="ECO:0007669"/>
    <property type="project" value="UniProtKB-KW"/>
</dbReference>
<evidence type="ECO:0000256" key="2">
    <source>
        <dbReference type="ARBA" id="ARBA00023002"/>
    </source>
</evidence>
<protein>
    <submittedName>
        <fullName evidence="5">Gfo/Idh/MocA family oxidoreductase</fullName>
    </submittedName>
</protein>
<evidence type="ECO:0000256" key="1">
    <source>
        <dbReference type="ARBA" id="ARBA00010928"/>
    </source>
</evidence>
<proteinExistence type="inferred from homology"/>
<dbReference type="PANTHER" id="PTHR22604">
    <property type="entry name" value="OXIDOREDUCTASES"/>
    <property type="match status" value="1"/>
</dbReference>
<dbReference type="Gene3D" id="3.40.50.720">
    <property type="entry name" value="NAD(P)-binding Rossmann-like Domain"/>
    <property type="match status" value="1"/>
</dbReference>
<dbReference type="Pfam" id="PF22725">
    <property type="entry name" value="GFO_IDH_MocA_C3"/>
    <property type="match status" value="1"/>
</dbReference>
<feature type="domain" description="Gfo/Idh/MocA-like oxidoreductase N-terminal" evidence="3">
    <location>
        <begin position="6"/>
        <end position="123"/>
    </location>
</feature>
<reference evidence="5 6" key="1">
    <citation type="submission" date="2019-11" db="EMBL/GenBank/DDBJ databases">
        <title>Draft genome sequences of five Paenibacillus species of dairy origin.</title>
        <authorList>
            <person name="Olajide A.M."/>
            <person name="Chen S."/>
            <person name="Lapointe G."/>
        </authorList>
    </citation>
    <scope>NUCLEOTIDE SEQUENCE [LARGE SCALE GENOMIC DNA]</scope>
    <source>
        <strain evidence="5 6">2CS3</strain>
    </source>
</reference>
<dbReference type="GO" id="GO:0000166">
    <property type="term" value="F:nucleotide binding"/>
    <property type="evidence" value="ECO:0007669"/>
    <property type="project" value="InterPro"/>
</dbReference>
<keyword evidence="2" id="KW-0560">Oxidoreductase</keyword>
<dbReference type="EMBL" id="WNZX01000001">
    <property type="protein sequence ID" value="MUG69281.1"/>
    <property type="molecule type" value="Genomic_DNA"/>
</dbReference>
<dbReference type="Gene3D" id="3.30.360.10">
    <property type="entry name" value="Dihydrodipicolinate Reductase, domain 2"/>
    <property type="match status" value="1"/>
</dbReference>
<comment type="caution">
    <text evidence="5">The sequence shown here is derived from an EMBL/GenBank/DDBJ whole genome shotgun (WGS) entry which is preliminary data.</text>
</comment>
<dbReference type="RefSeq" id="WP_155613804.1">
    <property type="nucleotide sequence ID" value="NZ_WNZX01000001.1"/>
</dbReference>
<name>A0A7X3CR18_9BACL</name>
<evidence type="ECO:0000313" key="5">
    <source>
        <dbReference type="EMBL" id="MUG69281.1"/>
    </source>
</evidence>
<dbReference type="SUPFAM" id="SSF51735">
    <property type="entry name" value="NAD(P)-binding Rossmann-fold domains"/>
    <property type="match status" value="1"/>
</dbReference>
<feature type="domain" description="GFO/IDH/MocA-like oxidoreductase" evidence="4">
    <location>
        <begin position="132"/>
        <end position="249"/>
    </location>
</feature>
<evidence type="ECO:0000259" key="4">
    <source>
        <dbReference type="Pfam" id="PF22725"/>
    </source>
</evidence>
<accession>A0A7X3CR18</accession>
<dbReference type="PANTHER" id="PTHR22604:SF105">
    <property type="entry name" value="TRANS-1,2-DIHYDROBENZENE-1,2-DIOL DEHYDROGENASE"/>
    <property type="match status" value="1"/>
</dbReference>
<keyword evidence="6" id="KW-1185">Reference proteome</keyword>
<sequence length="331" mass="36877">MTASVRWGILSTAQIAQDELLPAFMDASNAEVVAIASSNTKVKDIALKFGIPKVYETYEDLLRDPEVDAVYIPLPNALHSQWVKRAAENGKHVLCEKPAALTASEAEEMIEVCKKSDVLFMEAFMYQFHPQHQRVREIITSGEIGEPKIMRVSLSFYLDDRAGNIRVNPAMGGGSMYDLGGYCVHSIRNALGTEPVRIFASGRKDSGGRVDMSVIGIMELDNGMTALFDVSMDRTREDHYEIVGTKGSVKATRAFVPQMVNGEALIVTQTKDGIFREEKLIGHQYVLQVEHFSQCVLEGRTPTYTPENTIQNMKVMEACLESMNRETFLLI</sequence>
<dbReference type="AlphaFoldDB" id="A0A7X3CR18"/>
<dbReference type="InterPro" id="IPR000683">
    <property type="entry name" value="Gfo/Idh/MocA-like_OxRdtase_N"/>
</dbReference>
<evidence type="ECO:0000259" key="3">
    <source>
        <dbReference type="Pfam" id="PF01408"/>
    </source>
</evidence>
<evidence type="ECO:0000313" key="6">
    <source>
        <dbReference type="Proteomes" id="UP000450917"/>
    </source>
</evidence>
<comment type="similarity">
    <text evidence="1">Belongs to the Gfo/Idh/MocA family.</text>
</comment>
<dbReference type="InterPro" id="IPR036291">
    <property type="entry name" value="NAD(P)-bd_dom_sf"/>
</dbReference>